<evidence type="ECO:0000313" key="2">
    <source>
        <dbReference type="Proteomes" id="UP000187323"/>
    </source>
</evidence>
<gene>
    <name evidence="1" type="ORF">BSK47_03470</name>
</gene>
<dbReference type="SUPFAM" id="SSF53474">
    <property type="entry name" value="alpha/beta-Hydrolases"/>
    <property type="match status" value="1"/>
</dbReference>
<proteinExistence type="predicted"/>
<dbReference type="RefSeq" id="WP_076133514.1">
    <property type="nucleotide sequence ID" value="NZ_MPTO01000003.1"/>
</dbReference>
<name>A0AB36JL24_9BACL</name>
<evidence type="ECO:0008006" key="3">
    <source>
        <dbReference type="Google" id="ProtNLM"/>
    </source>
</evidence>
<comment type="caution">
    <text evidence="1">The sequence shown here is derived from an EMBL/GenBank/DDBJ whole genome shotgun (WGS) entry which is preliminary data.</text>
</comment>
<dbReference type="Proteomes" id="UP000187323">
    <property type="component" value="Unassembled WGS sequence"/>
</dbReference>
<reference evidence="1 2" key="1">
    <citation type="submission" date="2016-10" db="EMBL/GenBank/DDBJ databases">
        <title>Paenibacillus species isolates.</title>
        <authorList>
            <person name="Beno S.M."/>
        </authorList>
    </citation>
    <scope>NUCLEOTIDE SEQUENCE [LARGE SCALE GENOMIC DNA]</scope>
    <source>
        <strain evidence="1 2">FSL H7-0918</strain>
    </source>
</reference>
<protein>
    <recommendedName>
        <fullName evidence="3">Peptidase S9 prolyl oligopeptidase catalytic domain-containing protein</fullName>
    </recommendedName>
</protein>
<dbReference type="Gene3D" id="3.40.50.1820">
    <property type="entry name" value="alpha/beta hydrolase"/>
    <property type="match status" value="1"/>
</dbReference>
<organism evidence="1 2">
    <name type="scientific">Paenibacillus odorifer</name>
    <dbReference type="NCBI Taxonomy" id="189426"/>
    <lineage>
        <taxon>Bacteria</taxon>
        <taxon>Bacillati</taxon>
        <taxon>Bacillota</taxon>
        <taxon>Bacilli</taxon>
        <taxon>Bacillales</taxon>
        <taxon>Paenibacillaceae</taxon>
        <taxon>Paenibacillus</taxon>
    </lineage>
</organism>
<dbReference type="InterPro" id="IPR029058">
    <property type="entry name" value="AB_hydrolase_fold"/>
</dbReference>
<dbReference type="EMBL" id="MPTO01000003">
    <property type="protein sequence ID" value="OME23528.1"/>
    <property type="molecule type" value="Genomic_DNA"/>
</dbReference>
<sequence>MKRKIAKRKISRRLSKPLVHPRVAPKRVFRQAFDRENILGLLELCKTNWLGFTEASNNNIYFIKVDQVTSTSIIGLRVWEEPGWRKGRKEYVTVPFTEIGGLVGCRDGTLPYPGGGVIVCISGRGGGVTGPNGMTKLRDTLRSKLTSTHKGINPNNIFHISWNKNNDSNPLGTPLISDILKAIKLRTRNITPSYLAIIGHSYGGWAASMLSRVTSPPNFVALIDPVYGSTNTMTSSDTPRGKIIKNWYQKFGITAGEPCTGIGRIKCSPARDGVACGYQNVPGAQNINEVFLKTWNGTVRTVPCLGKNPVSLHASHIDIDDDEWIHRQIFDQINKDLSKQIEMSKKKARRK</sequence>
<evidence type="ECO:0000313" key="1">
    <source>
        <dbReference type="EMBL" id="OME23528.1"/>
    </source>
</evidence>
<accession>A0AB36JL24</accession>
<dbReference type="AlphaFoldDB" id="A0AB36JL24"/>